<reference evidence="4" key="2">
    <citation type="submission" date="2019-01" db="UniProtKB">
        <authorList>
            <consortium name="EnsemblPlants"/>
        </authorList>
    </citation>
    <scope>IDENTIFICATION</scope>
    <source>
        <strain evidence="4">cv. Heinz 1706</strain>
    </source>
</reference>
<evidence type="ECO:0000313" key="5">
    <source>
        <dbReference type="Proteomes" id="UP000004994"/>
    </source>
</evidence>
<reference evidence="4" key="1">
    <citation type="journal article" date="2012" name="Nature">
        <title>The tomato genome sequence provides insights into fleshy fruit evolution.</title>
        <authorList>
            <consortium name="Tomato Genome Consortium"/>
        </authorList>
    </citation>
    <scope>NUCLEOTIDE SEQUENCE [LARGE SCALE GENOMIC DNA]</scope>
    <source>
        <strain evidence="4">cv. Heinz 1706</strain>
    </source>
</reference>
<proteinExistence type="predicted"/>
<evidence type="ECO:0000256" key="1">
    <source>
        <dbReference type="SAM" id="MobiDB-lite"/>
    </source>
</evidence>
<feature type="region of interest" description="Disordered" evidence="1">
    <location>
        <begin position="440"/>
        <end position="492"/>
    </location>
</feature>
<evidence type="ECO:0000259" key="3">
    <source>
        <dbReference type="Pfam" id="PF12776"/>
    </source>
</evidence>
<dbReference type="InterPro" id="IPR006527">
    <property type="entry name" value="F-box-assoc_dom_typ1"/>
</dbReference>
<dbReference type="PANTHER" id="PTHR46929">
    <property type="entry name" value="EXPRESSED PROTEIN"/>
    <property type="match status" value="1"/>
</dbReference>
<feature type="domain" description="Myb/SANT-like" evidence="3">
    <location>
        <begin position="286"/>
        <end position="380"/>
    </location>
</feature>
<organism evidence="4">
    <name type="scientific">Solanum lycopersicum</name>
    <name type="common">Tomato</name>
    <name type="synonym">Lycopersicon esculentum</name>
    <dbReference type="NCBI Taxonomy" id="4081"/>
    <lineage>
        <taxon>Eukaryota</taxon>
        <taxon>Viridiplantae</taxon>
        <taxon>Streptophyta</taxon>
        <taxon>Embryophyta</taxon>
        <taxon>Tracheophyta</taxon>
        <taxon>Spermatophyta</taxon>
        <taxon>Magnoliopsida</taxon>
        <taxon>eudicotyledons</taxon>
        <taxon>Gunneridae</taxon>
        <taxon>Pentapetalae</taxon>
        <taxon>asterids</taxon>
        <taxon>lamiids</taxon>
        <taxon>Solanales</taxon>
        <taxon>Solanaceae</taxon>
        <taxon>Solanoideae</taxon>
        <taxon>Solaneae</taxon>
        <taxon>Solanum</taxon>
        <taxon>Solanum subgen. Lycopersicon</taxon>
    </lineage>
</organism>
<name>A0A3Q7EN96_SOLLC</name>
<dbReference type="AlphaFoldDB" id="A0A3Q7EN96"/>
<evidence type="ECO:0000259" key="2">
    <source>
        <dbReference type="Pfam" id="PF07734"/>
    </source>
</evidence>
<feature type="compositionally biased region" description="Polar residues" evidence="1">
    <location>
        <begin position="252"/>
        <end position="264"/>
    </location>
</feature>
<evidence type="ECO:0000313" key="4">
    <source>
        <dbReference type="EnsemblPlants" id="Solyc01g097250.3.1"/>
    </source>
</evidence>
<dbReference type="Proteomes" id="UP000004994">
    <property type="component" value="Chromosome 1"/>
</dbReference>
<keyword evidence="5" id="KW-1185">Reference proteome</keyword>
<sequence>MFQEWNEVSKLPADYIRREDMEMKDVAMKYVLPFLPGKSLMKFRAVSNEWNHWIGCPLLAYQQSTSFQKLSGYFHQIVDVDLQSDPNFLSLDHSANGVPNPSLGFLPEGIKILSSSSGLLLCQGLESYYVCNPLTEDWKCIPPHQYYHGSNPAVILAFDPEGNIESYFHLVAAFPLLDQPVVLFEIYSSESNSWRRSSSECLELEDTTLVGGGLYMKGMGHQLPPFSCCSPPSAPAIMRSRPPLVRRRSPTHYDTGTPTYQPNGFDQHDLDSGARKTKHKGKNVVWSPAMDKCLIEALSIQARNGNKVDKCFNENAYNAACVAVNSHFSLSLNNQKVVNRLKTIKKRYNTIRNILSQEGFSWNPNTNTIDCEDDDLWKRYVAAHPDARTFRGKQIAMYEEMKIVCGNYQAHSRWARTPGKVNGNPVIECKYEQESASYLSASSDHMNDSDGTETQSSAKEPVYTEMLANNEDEDEPEAQPEGQTAKRTRSSETLQDAMLAIASSIRHLADTIEQSKYTIDTPALLQAVMEIEGLEESKQMYAFEFLNEDATKARAFMAYNRRLRRIYLFRLFGWWR</sequence>
<dbReference type="Pfam" id="PF12776">
    <property type="entry name" value="Myb_DNA-bind_3"/>
    <property type="match status" value="1"/>
</dbReference>
<dbReference type="EnsemblPlants" id="Solyc01g097250.3.1">
    <property type="protein sequence ID" value="Solyc01g097250.3.1"/>
    <property type="gene ID" value="Solyc01g097250.3"/>
</dbReference>
<dbReference type="FunCoup" id="A0A3Q7EN96">
    <property type="interactions" value="21"/>
</dbReference>
<dbReference type="PaxDb" id="4081-Solyc01g097250.2.1"/>
<dbReference type="InterPro" id="IPR024752">
    <property type="entry name" value="Myb/SANT-like_dom"/>
</dbReference>
<dbReference type="Gramene" id="Solyc01g097250.3.1">
    <property type="protein sequence ID" value="Solyc01g097250.3.1"/>
    <property type="gene ID" value="Solyc01g097250.3"/>
</dbReference>
<dbReference type="InParanoid" id="A0A3Q7EN96"/>
<accession>A0A3Q7EN96</accession>
<feature type="domain" description="F-box associated beta-propeller type 1" evidence="2">
    <location>
        <begin position="111"/>
        <end position="203"/>
    </location>
</feature>
<feature type="region of interest" description="Disordered" evidence="1">
    <location>
        <begin position="246"/>
        <end position="274"/>
    </location>
</feature>
<dbReference type="GO" id="GO:0031347">
    <property type="term" value="P:regulation of defense response"/>
    <property type="evidence" value="ECO:0000318"/>
    <property type="project" value="GO_Central"/>
</dbReference>
<dbReference type="PANTHER" id="PTHR46929:SF18">
    <property type="entry name" value="MYB_SANT-LIKE DNA-BINDING DOMAIN PROTEIN"/>
    <property type="match status" value="1"/>
</dbReference>
<protein>
    <submittedName>
        <fullName evidence="4">Uncharacterized protein</fullName>
    </submittedName>
</protein>
<dbReference type="STRING" id="4081.A0A3Q7EN96"/>
<dbReference type="Pfam" id="PF07734">
    <property type="entry name" value="FBA_1"/>
    <property type="match status" value="1"/>
</dbReference>